<comment type="caution">
    <text evidence="1">The sequence shown here is derived from an EMBL/GenBank/DDBJ whole genome shotgun (WGS) entry which is preliminary data.</text>
</comment>
<dbReference type="Proteomes" id="UP001064048">
    <property type="component" value="Chromosome 11"/>
</dbReference>
<proteinExistence type="predicted"/>
<dbReference type="EMBL" id="CM046111">
    <property type="protein sequence ID" value="KAI8425081.1"/>
    <property type="molecule type" value="Genomic_DNA"/>
</dbReference>
<organism evidence="1 2">
    <name type="scientific">Choristoneura fumiferana</name>
    <name type="common">Spruce budworm moth</name>
    <name type="synonym">Archips fumiferana</name>
    <dbReference type="NCBI Taxonomy" id="7141"/>
    <lineage>
        <taxon>Eukaryota</taxon>
        <taxon>Metazoa</taxon>
        <taxon>Ecdysozoa</taxon>
        <taxon>Arthropoda</taxon>
        <taxon>Hexapoda</taxon>
        <taxon>Insecta</taxon>
        <taxon>Pterygota</taxon>
        <taxon>Neoptera</taxon>
        <taxon>Endopterygota</taxon>
        <taxon>Lepidoptera</taxon>
        <taxon>Glossata</taxon>
        <taxon>Ditrysia</taxon>
        <taxon>Tortricoidea</taxon>
        <taxon>Tortricidae</taxon>
        <taxon>Tortricinae</taxon>
        <taxon>Choristoneura</taxon>
    </lineage>
</organism>
<gene>
    <name evidence="1" type="ORF">MSG28_006943</name>
</gene>
<evidence type="ECO:0000313" key="1">
    <source>
        <dbReference type="EMBL" id="KAI8425081.1"/>
    </source>
</evidence>
<evidence type="ECO:0000313" key="2">
    <source>
        <dbReference type="Proteomes" id="UP001064048"/>
    </source>
</evidence>
<protein>
    <submittedName>
        <fullName evidence="1">Uncharacterized protein</fullName>
    </submittedName>
</protein>
<accession>A0ACC0JLQ3</accession>
<reference evidence="1 2" key="1">
    <citation type="journal article" date="2022" name="Genome Biol. Evol.">
        <title>The Spruce Budworm Genome: Reconstructing the Evolutionary History of Antifreeze Proteins.</title>
        <authorList>
            <person name="Beliveau C."/>
            <person name="Gagne P."/>
            <person name="Picq S."/>
            <person name="Vernygora O."/>
            <person name="Keeling C.I."/>
            <person name="Pinkney K."/>
            <person name="Doucet D."/>
            <person name="Wen F."/>
            <person name="Johnston J.S."/>
            <person name="Maaroufi H."/>
            <person name="Boyle B."/>
            <person name="Laroche J."/>
            <person name="Dewar K."/>
            <person name="Juretic N."/>
            <person name="Blackburn G."/>
            <person name="Nisole A."/>
            <person name="Brunet B."/>
            <person name="Brandao M."/>
            <person name="Lumley L."/>
            <person name="Duan J."/>
            <person name="Quan G."/>
            <person name="Lucarotti C.J."/>
            <person name="Roe A.D."/>
            <person name="Sperling F.A.H."/>
            <person name="Levesque R.C."/>
            <person name="Cusson M."/>
        </authorList>
    </citation>
    <scope>NUCLEOTIDE SEQUENCE [LARGE SCALE GENOMIC DNA]</scope>
    <source>
        <strain evidence="1">Glfc:IPQL:Cfum</strain>
    </source>
</reference>
<sequence length="207" mass="22664">MKVDAVLTTEKPKIPLPTLSQINADRITQLANQYWSPQTEDSHLPYDAGIVESIYQAEILGSNSLINPVSQFLGPSHHDAGVLPIPGVLPVAAVPRRGGDARPHDAFLKKPEHFPAFFEQVLRASVAEDQSSRNMREQTALLLFLNHCFGSMEVQLCRDQEVLASDPEEGQARTAREVELGAAILAAADVKVHGRARIRARGRRCGS</sequence>
<keyword evidence="2" id="KW-1185">Reference proteome</keyword>
<name>A0ACC0JLQ3_CHOFU</name>